<dbReference type="PRINTS" id="PR00080">
    <property type="entry name" value="SDRFAMILY"/>
</dbReference>
<accession>A0ABR8TT77</accession>
<dbReference type="Proteomes" id="UP000611945">
    <property type="component" value="Unassembled WGS sequence"/>
</dbReference>
<dbReference type="RefSeq" id="WP_251837486.1">
    <property type="nucleotide sequence ID" value="NZ_JACSQG010000011.1"/>
</dbReference>
<dbReference type="NCBIfam" id="NF006035">
    <property type="entry name" value="PRK08177.1"/>
    <property type="match status" value="1"/>
</dbReference>
<gene>
    <name evidence="2" type="ORF">H9642_16090</name>
</gene>
<comment type="similarity">
    <text evidence="1">Belongs to the short-chain dehydrogenases/reductases (SDR) family.</text>
</comment>
<dbReference type="Gene3D" id="3.40.50.720">
    <property type="entry name" value="NAD(P)-binding Rossmann-like Domain"/>
    <property type="match status" value="1"/>
</dbReference>
<reference evidence="2 3" key="1">
    <citation type="submission" date="2020-08" db="EMBL/GenBank/DDBJ databases">
        <title>A Genomic Blueprint of the Chicken Gut Microbiome.</title>
        <authorList>
            <person name="Gilroy R."/>
            <person name="Ravi A."/>
            <person name="Getino M."/>
            <person name="Pursley I."/>
            <person name="Horton D.L."/>
            <person name="Alikhan N.-F."/>
            <person name="Baker D."/>
            <person name="Gharbi K."/>
            <person name="Hall N."/>
            <person name="Watson M."/>
            <person name="Adriaenssens E.M."/>
            <person name="Foster-Nyarko E."/>
            <person name="Jarju S."/>
            <person name="Secka A."/>
            <person name="Antonio M."/>
            <person name="Oren A."/>
            <person name="Chaudhuri R."/>
            <person name="La Ragione R.M."/>
            <person name="Hildebrand F."/>
            <person name="Pallen M.J."/>
        </authorList>
    </citation>
    <scope>NUCLEOTIDE SEQUENCE [LARGE SCALE GENOMIC DNA]</scope>
    <source>
        <strain evidence="2 3">Sa2CUA2</strain>
    </source>
</reference>
<dbReference type="EMBL" id="JACSQG010000011">
    <property type="protein sequence ID" value="MBD7978703.1"/>
    <property type="molecule type" value="Genomic_DNA"/>
</dbReference>
<evidence type="ECO:0000313" key="2">
    <source>
        <dbReference type="EMBL" id="MBD7978703.1"/>
    </source>
</evidence>
<protein>
    <submittedName>
        <fullName evidence="2">SDR family oxidoreductase</fullName>
    </submittedName>
</protein>
<dbReference type="SUPFAM" id="SSF51735">
    <property type="entry name" value="NAD(P)-binding Rossmann-fold domains"/>
    <property type="match status" value="1"/>
</dbReference>
<evidence type="ECO:0000313" key="3">
    <source>
        <dbReference type="Proteomes" id="UP000611945"/>
    </source>
</evidence>
<dbReference type="InterPro" id="IPR052184">
    <property type="entry name" value="SDR_enzymes"/>
</dbReference>
<dbReference type="PANTHER" id="PTHR45458:SF1">
    <property type="entry name" value="SHORT CHAIN DEHYDROGENASE"/>
    <property type="match status" value="1"/>
</dbReference>
<organism evidence="2 3">
    <name type="scientific">Serpens gallinarum</name>
    <dbReference type="NCBI Taxonomy" id="2763075"/>
    <lineage>
        <taxon>Bacteria</taxon>
        <taxon>Pseudomonadati</taxon>
        <taxon>Pseudomonadota</taxon>
        <taxon>Gammaproteobacteria</taxon>
        <taxon>Pseudomonadales</taxon>
        <taxon>Pseudomonadaceae</taxon>
        <taxon>Pseudomonas</taxon>
    </lineage>
</organism>
<sequence length="225" mass="24204">MSKTALIIGASRGIGLGLAQRFLEQGWKVIATYRNTKGLLQLQKLPGVRAEQLDILDRVSVAALARRLQDTTVDVLLVNAGVSGPAHREVEPATLEEVGSLFMTNAIAPLQVAERLLPLLKPDGVLGFTSSIMGSRELAVAQHRLYSASKAALNHMVHSLAQKLGADSRRTLLCLHPGWVQTDMGGNSAPVDLLTSTEGLCRVLREAEGKGGLHFLDYQGQALPW</sequence>
<dbReference type="Pfam" id="PF00106">
    <property type="entry name" value="adh_short"/>
    <property type="match status" value="1"/>
</dbReference>
<evidence type="ECO:0000256" key="1">
    <source>
        <dbReference type="RuleBase" id="RU000363"/>
    </source>
</evidence>
<dbReference type="InterPro" id="IPR036291">
    <property type="entry name" value="NAD(P)-bd_dom_sf"/>
</dbReference>
<dbReference type="PRINTS" id="PR00081">
    <property type="entry name" value="GDHRDH"/>
</dbReference>
<dbReference type="InterPro" id="IPR002347">
    <property type="entry name" value="SDR_fam"/>
</dbReference>
<name>A0ABR8TT77_9PSED</name>
<keyword evidence="3" id="KW-1185">Reference proteome</keyword>
<comment type="caution">
    <text evidence="2">The sequence shown here is derived from an EMBL/GenBank/DDBJ whole genome shotgun (WGS) entry which is preliminary data.</text>
</comment>
<dbReference type="PANTHER" id="PTHR45458">
    <property type="entry name" value="SHORT-CHAIN DEHYDROGENASE/REDUCTASE SDR"/>
    <property type="match status" value="1"/>
</dbReference>
<proteinExistence type="inferred from homology"/>